<evidence type="ECO:0000313" key="1">
    <source>
        <dbReference type="EMBL" id="TWU31361.1"/>
    </source>
</evidence>
<dbReference type="Proteomes" id="UP000319143">
    <property type="component" value="Unassembled WGS sequence"/>
</dbReference>
<organism evidence="1 2">
    <name type="scientific">Novipirellula artificiosorum</name>
    <dbReference type="NCBI Taxonomy" id="2528016"/>
    <lineage>
        <taxon>Bacteria</taxon>
        <taxon>Pseudomonadati</taxon>
        <taxon>Planctomycetota</taxon>
        <taxon>Planctomycetia</taxon>
        <taxon>Pirellulales</taxon>
        <taxon>Pirellulaceae</taxon>
        <taxon>Novipirellula</taxon>
    </lineage>
</organism>
<dbReference type="AlphaFoldDB" id="A0A5C6D6N7"/>
<gene>
    <name evidence="1" type="ORF">Poly41_62300</name>
</gene>
<accession>A0A5C6D6N7</accession>
<reference evidence="1 2" key="1">
    <citation type="submission" date="2019-02" db="EMBL/GenBank/DDBJ databases">
        <title>Deep-cultivation of Planctomycetes and their phenomic and genomic characterization uncovers novel biology.</title>
        <authorList>
            <person name="Wiegand S."/>
            <person name="Jogler M."/>
            <person name="Boedeker C."/>
            <person name="Pinto D."/>
            <person name="Vollmers J."/>
            <person name="Rivas-Marin E."/>
            <person name="Kohn T."/>
            <person name="Peeters S.H."/>
            <person name="Heuer A."/>
            <person name="Rast P."/>
            <person name="Oberbeckmann S."/>
            <person name="Bunk B."/>
            <person name="Jeske O."/>
            <person name="Meyerdierks A."/>
            <person name="Storesund J.E."/>
            <person name="Kallscheuer N."/>
            <person name="Luecker S."/>
            <person name="Lage O.M."/>
            <person name="Pohl T."/>
            <person name="Merkel B.J."/>
            <person name="Hornburger P."/>
            <person name="Mueller R.-W."/>
            <person name="Bruemmer F."/>
            <person name="Labrenz M."/>
            <person name="Spormann A.M."/>
            <person name="Op Den Camp H."/>
            <person name="Overmann J."/>
            <person name="Amann R."/>
            <person name="Jetten M.S.M."/>
            <person name="Mascher T."/>
            <person name="Medema M.H."/>
            <person name="Devos D.P."/>
            <person name="Kaster A.-K."/>
            <person name="Ovreas L."/>
            <person name="Rohde M."/>
            <person name="Galperin M.Y."/>
            <person name="Jogler C."/>
        </authorList>
    </citation>
    <scope>NUCLEOTIDE SEQUENCE [LARGE SCALE GENOMIC DNA]</scope>
    <source>
        <strain evidence="1 2">Poly41</strain>
    </source>
</reference>
<dbReference type="EMBL" id="SJPV01000017">
    <property type="protein sequence ID" value="TWU31361.1"/>
    <property type="molecule type" value="Genomic_DNA"/>
</dbReference>
<proteinExistence type="predicted"/>
<name>A0A5C6D6N7_9BACT</name>
<keyword evidence="2" id="KW-1185">Reference proteome</keyword>
<sequence>MSRIQSERSFHPILAAVFRVMIAGFPRPEKQVFARNSSDWASERACYKAAATPSNRAGPGRMMTNQDFRNKLSHHVLPGIGYPSPTLCIEPEEEIPERSLSNVAARRAAEPNESNYQDDRLLESFLFGTPRRKNAHDRTQSTRSIIDLWLQTLQLRNRNASLTRA</sequence>
<comment type="caution">
    <text evidence="1">The sequence shown here is derived from an EMBL/GenBank/DDBJ whole genome shotgun (WGS) entry which is preliminary data.</text>
</comment>
<evidence type="ECO:0000313" key="2">
    <source>
        <dbReference type="Proteomes" id="UP000319143"/>
    </source>
</evidence>
<protein>
    <submittedName>
        <fullName evidence="1">Uncharacterized protein</fullName>
    </submittedName>
</protein>